<dbReference type="Pfam" id="PF00586">
    <property type="entry name" value="AIRS"/>
    <property type="match status" value="1"/>
</dbReference>
<keyword evidence="2" id="KW-0067">ATP-binding</keyword>
<dbReference type="Proteomes" id="UP000051096">
    <property type="component" value="Unassembled WGS sequence"/>
</dbReference>
<keyword evidence="4" id="KW-0808">Transferase</keyword>
<dbReference type="PANTHER" id="PTHR10256">
    <property type="entry name" value="SELENIDE, WATER DIKINASE"/>
    <property type="match status" value="1"/>
</dbReference>
<accession>A0A0S8G610</accession>
<evidence type="ECO:0000256" key="1">
    <source>
        <dbReference type="ARBA" id="ARBA00022741"/>
    </source>
</evidence>
<dbReference type="InterPro" id="IPR036921">
    <property type="entry name" value="PurM-like_N_sf"/>
</dbReference>
<organism evidence="4 5">
    <name type="scientific">candidate division WOR_3 bacterium SM23_60</name>
    <dbReference type="NCBI Taxonomy" id="1703780"/>
    <lineage>
        <taxon>Bacteria</taxon>
        <taxon>Bacteria division WOR-3</taxon>
    </lineage>
</organism>
<reference evidence="4 5" key="1">
    <citation type="journal article" date="2015" name="Microbiome">
        <title>Genomic resolution of linkages in carbon, nitrogen, and sulfur cycling among widespread estuary sediment bacteria.</title>
        <authorList>
            <person name="Baker B.J."/>
            <person name="Lazar C.S."/>
            <person name="Teske A.P."/>
            <person name="Dick G.J."/>
        </authorList>
    </citation>
    <scope>NUCLEOTIDE SEQUENCE [LARGE SCALE GENOMIC DNA]</scope>
    <source>
        <strain evidence="4">SM23_60</strain>
    </source>
</reference>
<dbReference type="PANTHER" id="PTHR10256:SF0">
    <property type="entry name" value="INACTIVE SELENIDE, WATER DIKINASE-LIKE PROTEIN-RELATED"/>
    <property type="match status" value="1"/>
</dbReference>
<name>A0A0S8G610_UNCW3</name>
<dbReference type="GO" id="GO:0005524">
    <property type="term" value="F:ATP binding"/>
    <property type="evidence" value="ECO:0007669"/>
    <property type="project" value="UniProtKB-KW"/>
</dbReference>
<dbReference type="InterPro" id="IPR004536">
    <property type="entry name" value="SPS/SelD"/>
</dbReference>
<protein>
    <submittedName>
        <fullName evidence="4">Selenide, water dikinase</fullName>
    </submittedName>
</protein>
<gene>
    <name evidence="4" type="ORF">AMJ87_11825</name>
</gene>
<dbReference type="AlphaFoldDB" id="A0A0S8G610"/>
<dbReference type="EMBL" id="LJUO01000165">
    <property type="protein sequence ID" value="KPK68487.1"/>
    <property type="molecule type" value="Genomic_DNA"/>
</dbReference>
<evidence type="ECO:0000313" key="4">
    <source>
        <dbReference type="EMBL" id="KPK68487.1"/>
    </source>
</evidence>
<proteinExistence type="predicted"/>
<dbReference type="NCBIfam" id="TIGR00476">
    <property type="entry name" value="selD"/>
    <property type="match status" value="1"/>
</dbReference>
<evidence type="ECO:0000313" key="5">
    <source>
        <dbReference type="Proteomes" id="UP000051096"/>
    </source>
</evidence>
<comment type="caution">
    <text evidence="4">The sequence shown here is derived from an EMBL/GenBank/DDBJ whole genome shotgun (WGS) entry which is preliminary data.</text>
</comment>
<dbReference type="SUPFAM" id="SSF55326">
    <property type="entry name" value="PurM N-terminal domain-like"/>
    <property type="match status" value="1"/>
</dbReference>
<keyword evidence="1" id="KW-0547">Nucleotide-binding</keyword>
<sequence length="151" mass="16023">MQVLHQLPKIEDPRILVSGEKMDDAGVFKIDEQTALVQSVDVLTPIADDPYIFGQIAAANALSDLYAMGAQPITALSILCYDPDELENKVVGTMLEGVAEKVHEAGAFVIGGHTLKDVEVKCGLAVTGLAAPDRIITINAAKPGDELILTK</sequence>
<dbReference type="GO" id="GO:0016260">
    <property type="term" value="P:selenocysteine biosynthetic process"/>
    <property type="evidence" value="ECO:0007669"/>
    <property type="project" value="TreeGrafter"/>
</dbReference>
<dbReference type="GO" id="GO:0005737">
    <property type="term" value="C:cytoplasm"/>
    <property type="evidence" value="ECO:0007669"/>
    <property type="project" value="TreeGrafter"/>
</dbReference>
<feature type="domain" description="PurM-like N-terminal" evidence="3">
    <location>
        <begin position="23"/>
        <end position="129"/>
    </location>
</feature>
<dbReference type="InterPro" id="IPR016188">
    <property type="entry name" value="PurM-like_N"/>
</dbReference>
<evidence type="ECO:0000259" key="3">
    <source>
        <dbReference type="Pfam" id="PF00586"/>
    </source>
</evidence>
<keyword evidence="4" id="KW-0418">Kinase</keyword>
<evidence type="ECO:0000256" key="2">
    <source>
        <dbReference type="ARBA" id="ARBA00022840"/>
    </source>
</evidence>
<feature type="non-terminal residue" evidence="4">
    <location>
        <position position="151"/>
    </location>
</feature>
<dbReference type="Gene3D" id="3.30.1330.10">
    <property type="entry name" value="PurM-like, N-terminal domain"/>
    <property type="match status" value="1"/>
</dbReference>
<dbReference type="GO" id="GO:0004756">
    <property type="term" value="F:selenide, water dikinase activity"/>
    <property type="evidence" value="ECO:0007669"/>
    <property type="project" value="TreeGrafter"/>
</dbReference>